<evidence type="ECO:0000259" key="3">
    <source>
        <dbReference type="Pfam" id="PF13649"/>
    </source>
</evidence>
<feature type="binding site" evidence="1">
    <location>
        <position position="38"/>
    </location>
    <ligand>
        <name>Zn(2+)</name>
        <dbReference type="ChEBI" id="CHEBI:29105"/>
    </ligand>
</feature>
<dbReference type="Pfam" id="PF13649">
    <property type="entry name" value="Methyltransf_25"/>
    <property type="match status" value="1"/>
</dbReference>
<keyword evidence="1" id="KW-0862">Zinc</keyword>
<keyword evidence="1" id="KW-0479">Metal-binding</keyword>
<dbReference type="PIRSF" id="PIRSF018249">
    <property type="entry name" value="MyrA_prd"/>
    <property type="match status" value="1"/>
</dbReference>
<feature type="binding site" evidence="1">
    <location>
        <position position="34"/>
    </location>
    <ligand>
        <name>Zn(2+)</name>
        <dbReference type="ChEBI" id="CHEBI:29105"/>
    </ligand>
</feature>
<evidence type="ECO:0000256" key="2">
    <source>
        <dbReference type="PIRSR" id="PIRSR018249-2"/>
    </source>
</evidence>
<dbReference type="GO" id="GO:0046872">
    <property type="term" value="F:metal ion binding"/>
    <property type="evidence" value="ECO:0007669"/>
    <property type="project" value="UniProtKB-KW"/>
</dbReference>
<dbReference type="Proteomes" id="UP000186132">
    <property type="component" value="Unassembled WGS sequence"/>
</dbReference>
<keyword evidence="2" id="KW-0949">S-adenosyl-L-methionine</keyword>
<evidence type="ECO:0000256" key="1">
    <source>
        <dbReference type="PIRSR" id="PIRSR018249-1"/>
    </source>
</evidence>
<dbReference type="RefSeq" id="WP_200800110.1">
    <property type="nucleotide sequence ID" value="NZ_FQVU01000002.1"/>
</dbReference>
<feature type="binding site" evidence="2">
    <location>
        <begin position="102"/>
        <end position="103"/>
    </location>
    <ligand>
        <name>S-adenosyl-L-methionine</name>
        <dbReference type="ChEBI" id="CHEBI:59789"/>
    </ligand>
</feature>
<keyword evidence="5" id="KW-0808">Transferase</keyword>
<feature type="domain" description="Methyltransferase" evidence="3">
    <location>
        <begin position="95"/>
        <end position="180"/>
    </location>
</feature>
<dbReference type="Pfam" id="PF21302">
    <property type="entry name" value="Zn_ribbon_RlmA"/>
    <property type="match status" value="1"/>
</dbReference>
<keyword evidence="6" id="KW-1185">Reference proteome</keyword>
<dbReference type="InterPro" id="IPR029063">
    <property type="entry name" value="SAM-dependent_MTases_sf"/>
</dbReference>
<dbReference type="Gene3D" id="3.40.50.150">
    <property type="entry name" value="Vaccinia Virus protein VP39"/>
    <property type="match status" value="1"/>
</dbReference>
<dbReference type="InterPro" id="IPR041698">
    <property type="entry name" value="Methyltransf_25"/>
</dbReference>
<dbReference type="GO" id="GO:0032259">
    <property type="term" value="P:methylation"/>
    <property type="evidence" value="ECO:0007669"/>
    <property type="project" value="UniProtKB-KW"/>
</dbReference>
<keyword evidence="5" id="KW-0489">Methyltransferase</keyword>
<reference evidence="5 6" key="1">
    <citation type="submission" date="2016-11" db="EMBL/GenBank/DDBJ databases">
        <authorList>
            <person name="Jaros S."/>
            <person name="Januszkiewicz K."/>
            <person name="Wedrychowicz H."/>
        </authorList>
    </citation>
    <scope>NUCLEOTIDE SEQUENCE [LARGE SCALE GENOMIC DNA]</scope>
    <source>
        <strain evidence="5 6">DSM 45627</strain>
    </source>
</reference>
<dbReference type="SUPFAM" id="SSF53335">
    <property type="entry name" value="S-adenosyl-L-methionine-dependent methyltransferases"/>
    <property type="match status" value="1"/>
</dbReference>
<proteinExistence type="predicted"/>
<sequence length="279" mass="28544">MTVAQPPALDRVLPALRCPLCDGSLHRDGPRLRCVTGHSYDVARQGYVNLLSGRGVATGDSAAMVAARSAVLAAGLLDGVTAAVVAAASPADGLVLDLAGGTGHYLAAVLARDPASSGVCLDASGPALRRAARAHPRAAAIGADAWGRLPLADASVSRVLSVFGPRNAAELDRVLAAAGRTVVAAPTAAHLHEVVAPLGMLRVDPHKQQRQASTFARFASAAADHVRYELRLDHAQLAALVGMGPTGAHVSPDELAARVRALPDPTTVTVAVDVTTYTR</sequence>
<dbReference type="InterPro" id="IPR048647">
    <property type="entry name" value="RlmA_N"/>
</dbReference>
<dbReference type="EMBL" id="FQVU01000002">
    <property type="protein sequence ID" value="SHG25035.1"/>
    <property type="molecule type" value="Genomic_DNA"/>
</dbReference>
<feature type="domain" description="23S rRNA (guanine(745)-N(1))-methyltransferase N-terminal" evidence="4">
    <location>
        <begin position="17"/>
        <end position="51"/>
    </location>
</feature>
<dbReference type="GO" id="GO:0008168">
    <property type="term" value="F:methyltransferase activity"/>
    <property type="evidence" value="ECO:0007669"/>
    <property type="project" value="UniProtKB-KW"/>
</dbReference>
<protein>
    <submittedName>
        <fullName evidence="5">23S rRNA m(1)G-748 methyltransferase</fullName>
    </submittedName>
</protein>
<organism evidence="5 6">
    <name type="scientific">Jatrophihabitans endophyticus</name>
    <dbReference type="NCBI Taxonomy" id="1206085"/>
    <lineage>
        <taxon>Bacteria</taxon>
        <taxon>Bacillati</taxon>
        <taxon>Actinomycetota</taxon>
        <taxon>Actinomycetes</taxon>
        <taxon>Jatrophihabitantales</taxon>
        <taxon>Jatrophihabitantaceae</taxon>
        <taxon>Jatrophihabitans</taxon>
    </lineage>
</organism>
<feature type="binding site" evidence="1">
    <location>
        <position position="18"/>
    </location>
    <ligand>
        <name>Zn(2+)</name>
        <dbReference type="ChEBI" id="CHEBI:29105"/>
    </ligand>
</feature>
<evidence type="ECO:0000313" key="5">
    <source>
        <dbReference type="EMBL" id="SHG25035.1"/>
    </source>
</evidence>
<dbReference type="InterPro" id="IPR016718">
    <property type="entry name" value="rRNA_m1G-MeTrfase_A_prd"/>
</dbReference>
<dbReference type="AlphaFoldDB" id="A0A1M5I9X8"/>
<name>A0A1M5I9X8_9ACTN</name>
<accession>A0A1M5I9X8</accession>
<dbReference type="STRING" id="1206085.SAMN05443575_1815"/>
<gene>
    <name evidence="5" type="ORF">SAMN05443575_1815</name>
</gene>
<feature type="binding site" evidence="2">
    <location>
        <position position="190"/>
    </location>
    <ligand>
        <name>S-adenosyl-L-methionine</name>
        <dbReference type="ChEBI" id="CHEBI:59789"/>
    </ligand>
</feature>
<feature type="binding site" evidence="1">
    <location>
        <position position="21"/>
    </location>
    <ligand>
        <name>Zn(2+)</name>
        <dbReference type="ChEBI" id="CHEBI:29105"/>
    </ligand>
</feature>
<evidence type="ECO:0000259" key="4">
    <source>
        <dbReference type="Pfam" id="PF21302"/>
    </source>
</evidence>
<evidence type="ECO:0000313" key="6">
    <source>
        <dbReference type="Proteomes" id="UP000186132"/>
    </source>
</evidence>